<keyword evidence="5" id="KW-1185">Reference proteome</keyword>
<dbReference type="RefSeq" id="WP_204013528.1">
    <property type="nucleotide sequence ID" value="NZ_BOOG01000013.1"/>
</dbReference>
<keyword evidence="1" id="KW-0436">Ligase</keyword>
<dbReference type="SUPFAM" id="SSF47323">
    <property type="entry name" value="Anticodon-binding domain of a subclass of class I aminoacyl-tRNA synthetases"/>
    <property type="match status" value="1"/>
</dbReference>
<dbReference type="GO" id="GO:0004812">
    <property type="term" value="F:aminoacyl-tRNA ligase activity"/>
    <property type="evidence" value="ECO:0007669"/>
    <property type="project" value="InterPro"/>
</dbReference>
<evidence type="ECO:0000256" key="3">
    <source>
        <dbReference type="ARBA" id="ARBA00022840"/>
    </source>
</evidence>
<protein>
    <submittedName>
        <fullName evidence="4">Uncharacterized protein</fullName>
    </submittedName>
</protein>
<keyword evidence="3" id="KW-0067">ATP-binding</keyword>
<proteinExistence type="predicted"/>
<gene>
    <name evidence="4" type="ORF">Mth01_15280</name>
</gene>
<dbReference type="InterPro" id="IPR009080">
    <property type="entry name" value="tRNAsynth_Ia_anticodon-bd"/>
</dbReference>
<comment type="caution">
    <text evidence="4">The sequence shown here is derived from an EMBL/GenBank/DDBJ whole genome shotgun (WGS) entry which is preliminary data.</text>
</comment>
<dbReference type="AlphaFoldDB" id="A0A8J3VYR7"/>
<dbReference type="Proteomes" id="UP000610966">
    <property type="component" value="Unassembled WGS sequence"/>
</dbReference>
<dbReference type="Gene3D" id="1.20.120.640">
    <property type="entry name" value="Anticodon-binding domain of a subclass of class I aminoacyl-tRNA synthetases"/>
    <property type="match status" value="1"/>
</dbReference>
<evidence type="ECO:0000313" key="5">
    <source>
        <dbReference type="Proteomes" id="UP000610966"/>
    </source>
</evidence>
<accession>A0A8J3VYR7</accession>
<sequence length="255" mass="28344">MLCLYDTVTERTEPIVPPGSRVLRMRVHIPDHDLRGEAGRRSARLDELRPLLLADLVRRTGERQRLRVLAFHDGEPPRDEILALNIRPQEDPPPPAGADVRIDLHVGGVAPGSVSSGRWARTGRVGLPGEPNASYLSDVSDAGLDPLAVRLAFLGRRYRRPVELTWDHLRAADEALRRWRRRVAEWAESASRPIDEGHAARIQAALDDDLDTSLALRLLADLADAEPVPPGSRFETFLHFDHILGLDLPADIGKI</sequence>
<keyword evidence="2" id="KW-0547">Nucleotide-binding</keyword>
<name>A0A8J3VYR7_9ACTN</name>
<dbReference type="GO" id="GO:0005524">
    <property type="term" value="F:ATP binding"/>
    <property type="evidence" value="ECO:0007669"/>
    <property type="project" value="UniProtKB-KW"/>
</dbReference>
<dbReference type="GO" id="GO:0006418">
    <property type="term" value="P:tRNA aminoacylation for protein translation"/>
    <property type="evidence" value="ECO:0007669"/>
    <property type="project" value="InterPro"/>
</dbReference>
<reference evidence="4" key="1">
    <citation type="submission" date="2021-01" db="EMBL/GenBank/DDBJ databases">
        <title>Whole genome shotgun sequence of Sphaerimonospora thailandensis NBRC 107569.</title>
        <authorList>
            <person name="Komaki H."/>
            <person name="Tamura T."/>
        </authorList>
    </citation>
    <scope>NUCLEOTIDE SEQUENCE</scope>
    <source>
        <strain evidence="4">NBRC 107569</strain>
    </source>
</reference>
<dbReference type="EMBL" id="BOOG01000013">
    <property type="protein sequence ID" value="GIH69275.1"/>
    <property type="molecule type" value="Genomic_DNA"/>
</dbReference>
<organism evidence="4 5">
    <name type="scientific">Sphaerimonospora thailandensis</name>
    <dbReference type="NCBI Taxonomy" id="795644"/>
    <lineage>
        <taxon>Bacteria</taxon>
        <taxon>Bacillati</taxon>
        <taxon>Actinomycetota</taxon>
        <taxon>Actinomycetes</taxon>
        <taxon>Streptosporangiales</taxon>
        <taxon>Streptosporangiaceae</taxon>
        <taxon>Sphaerimonospora</taxon>
    </lineage>
</organism>
<evidence type="ECO:0000256" key="2">
    <source>
        <dbReference type="ARBA" id="ARBA00022741"/>
    </source>
</evidence>
<evidence type="ECO:0000313" key="4">
    <source>
        <dbReference type="EMBL" id="GIH69275.1"/>
    </source>
</evidence>
<evidence type="ECO:0000256" key="1">
    <source>
        <dbReference type="ARBA" id="ARBA00022598"/>
    </source>
</evidence>